<comment type="caution">
    <text evidence="2">The sequence shown here is derived from an EMBL/GenBank/DDBJ whole genome shotgun (WGS) entry which is preliminary data.</text>
</comment>
<evidence type="ECO:0000259" key="1">
    <source>
        <dbReference type="Pfam" id="PF19575"/>
    </source>
</evidence>
<reference evidence="3" key="1">
    <citation type="journal article" date="2019" name="Int. J. Syst. Evol. Microbiol.">
        <title>The Global Catalogue of Microorganisms (GCM) 10K type strain sequencing project: providing services to taxonomists for standard genome sequencing and annotation.</title>
        <authorList>
            <consortium name="The Broad Institute Genomics Platform"/>
            <consortium name="The Broad Institute Genome Sequencing Center for Infectious Disease"/>
            <person name="Wu L."/>
            <person name="Ma J."/>
        </authorList>
    </citation>
    <scope>NUCLEOTIDE SEQUENCE [LARGE SCALE GENOMIC DNA]</scope>
    <source>
        <strain evidence="3">CGMCC 4.7275</strain>
    </source>
</reference>
<keyword evidence="3" id="KW-1185">Reference proteome</keyword>
<dbReference type="RefSeq" id="WP_189106197.1">
    <property type="nucleotide sequence ID" value="NZ_BMMV01000003.1"/>
</dbReference>
<organism evidence="2 3">
    <name type="scientific">Streptomyces camponoticapitis</name>
    <dbReference type="NCBI Taxonomy" id="1616125"/>
    <lineage>
        <taxon>Bacteria</taxon>
        <taxon>Bacillati</taxon>
        <taxon>Actinomycetota</taxon>
        <taxon>Actinomycetes</taxon>
        <taxon>Kitasatosporales</taxon>
        <taxon>Streptomycetaceae</taxon>
        <taxon>Streptomyces</taxon>
    </lineage>
</organism>
<name>A0ABQ2E3Z3_9ACTN</name>
<dbReference type="InterPro" id="IPR045745">
    <property type="entry name" value="HTH_58_Actinobacteria-type"/>
</dbReference>
<dbReference type="Proteomes" id="UP000660265">
    <property type="component" value="Unassembled WGS sequence"/>
</dbReference>
<dbReference type="Pfam" id="PF19575">
    <property type="entry name" value="HTH_58"/>
    <property type="match status" value="1"/>
</dbReference>
<sequence>MTEALHGPARAELRDDLARRYNAGASIRSLLPYAQGRSYGFVYRLLVEAKVVRRSRNQFRPTTK</sequence>
<feature type="domain" description="Helix-turn-helix" evidence="1">
    <location>
        <begin position="6"/>
        <end position="56"/>
    </location>
</feature>
<evidence type="ECO:0000313" key="3">
    <source>
        <dbReference type="Proteomes" id="UP000660265"/>
    </source>
</evidence>
<accession>A0ABQ2E3Z3</accession>
<evidence type="ECO:0000313" key="2">
    <source>
        <dbReference type="EMBL" id="GGJ81791.1"/>
    </source>
</evidence>
<dbReference type="EMBL" id="BMMV01000003">
    <property type="protein sequence ID" value="GGJ81791.1"/>
    <property type="molecule type" value="Genomic_DNA"/>
</dbReference>
<protein>
    <recommendedName>
        <fullName evidence="1">Helix-turn-helix domain-containing protein</fullName>
    </recommendedName>
</protein>
<gene>
    <name evidence="2" type="ORF">GCM10011583_11550</name>
</gene>
<proteinExistence type="predicted"/>